<feature type="domain" description="Glycosyltransferase subfamily 4-like N-terminal" evidence="1">
    <location>
        <begin position="13"/>
        <end position="166"/>
    </location>
</feature>
<keyword evidence="2" id="KW-0328">Glycosyltransferase</keyword>
<reference evidence="2 3" key="1">
    <citation type="submission" date="2019-08" db="EMBL/GenBank/DDBJ databases">
        <title>Deep-cultivation of Planctomycetes and their phenomic and genomic characterization uncovers novel biology.</title>
        <authorList>
            <person name="Wiegand S."/>
            <person name="Jogler M."/>
            <person name="Boedeker C."/>
            <person name="Pinto D."/>
            <person name="Vollmers J."/>
            <person name="Rivas-Marin E."/>
            <person name="Kohn T."/>
            <person name="Peeters S.H."/>
            <person name="Heuer A."/>
            <person name="Rast P."/>
            <person name="Oberbeckmann S."/>
            <person name="Bunk B."/>
            <person name="Jeske O."/>
            <person name="Meyerdierks A."/>
            <person name="Storesund J.E."/>
            <person name="Kallscheuer N."/>
            <person name="Luecker S."/>
            <person name="Lage O.M."/>
            <person name="Pohl T."/>
            <person name="Merkel B.J."/>
            <person name="Hornburger P."/>
            <person name="Mueller R.-W."/>
            <person name="Bruemmer F."/>
            <person name="Labrenz M."/>
            <person name="Spormann A.M."/>
            <person name="Op den Camp H."/>
            <person name="Overmann J."/>
            <person name="Amann R."/>
            <person name="Jetten M.S.M."/>
            <person name="Mascher T."/>
            <person name="Medema M.H."/>
            <person name="Devos D.P."/>
            <person name="Kaster A.-K."/>
            <person name="Ovreas L."/>
            <person name="Rohde M."/>
            <person name="Galperin M.Y."/>
            <person name="Jogler C."/>
        </authorList>
    </citation>
    <scope>NUCLEOTIDE SEQUENCE [LARGE SCALE GENOMIC DNA]</scope>
    <source>
        <strain evidence="2 3">FC18</strain>
    </source>
</reference>
<dbReference type="GO" id="GO:0016758">
    <property type="term" value="F:hexosyltransferase activity"/>
    <property type="evidence" value="ECO:0007669"/>
    <property type="project" value="TreeGrafter"/>
</dbReference>
<dbReference type="KEGG" id="mff:MFFC18_07020"/>
<dbReference type="SUPFAM" id="SSF53756">
    <property type="entry name" value="UDP-Glycosyltransferase/glycogen phosphorylase"/>
    <property type="match status" value="1"/>
</dbReference>
<evidence type="ECO:0000313" key="2">
    <source>
        <dbReference type="EMBL" id="QEG20851.1"/>
    </source>
</evidence>
<gene>
    <name evidence="2" type="primary">cotSA</name>
    <name evidence="2" type="ORF">MFFC18_07020</name>
</gene>
<dbReference type="EC" id="2.4.-.-" evidence="2"/>
<protein>
    <submittedName>
        <fullName evidence="2">Spore coat protein SA</fullName>
        <ecNumber evidence="2">2.4.-.-</ecNumber>
    </submittedName>
</protein>
<dbReference type="Gene3D" id="3.40.50.2000">
    <property type="entry name" value="Glycogen Phosphorylase B"/>
    <property type="match status" value="2"/>
</dbReference>
<sequence length="370" mass="41061">MHALLISEYGALNGGEFSFLAALPKLQDAGFEFTAALPREFDFAALLTKNNVRVKHFSFHMADKTRKPQQLIRVELAHLIRDLAPDIVHANSLAAGRILGPVTAKLNTIGLGYLRDIIKLSRKATDDVSQLDQIVAVSHATADFHVAAGMPAERIEVIHNGVDLQRFRPDWIDGTKRANSDRKVCLCIGQIGRRKGVDLTLRTLAAAFQHAPKSEVWIVGERHSQKQEAVEYEQELHRFAEENFEPGSVKWLGRRTDIPELMRRADVLIHAARQEPLGRVLLESAASGLPIVTTDIGGTPEILQGMHELMFPPAEFERAAPTIVELLSKDDRRVEVSKALRQIAEQNFSAERAGDDLARCYRHAVGLSAS</sequence>
<proteinExistence type="predicted"/>
<name>A0A5B9PCL6_9BACT</name>
<dbReference type="AlphaFoldDB" id="A0A5B9PCL6"/>
<evidence type="ECO:0000313" key="3">
    <source>
        <dbReference type="Proteomes" id="UP000322214"/>
    </source>
</evidence>
<keyword evidence="2" id="KW-0946">Virion</keyword>
<organism evidence="2 3">
    <name type="scientific">Mariniblastus fucicola</name>
    <dbReference type="NCBI Taxonomy" id="980251"/>
    <lineage>
        <taxon>Bacteria</taxon>
        <taxon>Pseudomonadati</taxon>
        <taxon>Planctomycetota</taxon>
        <taxon>Planctomycetia</taxon>
        <taxon>Pirellulales</taxon>
        <taxon>Pirellulaceae</taxon>
        <taxon>Mariniblastus</taxon>
    </lineage>
</organism>
<dbReference type="Proteomes" id="UP000322214">
    <property type="component" value="Chromosome"/>
</dbReference>
<dbReference type="Pfam" id="PF13692">
    <property type="entry name" value="Glyco_trans_1_4"/>
    <property type="match status" value="1"/>
</dbReference>
<dbReference type="PANTHER" id="PTHR45947:SF3">
    <property type="entry name" value="SULFOQUINOVOSYL TRANSFERASE SQD2"/>
    <property type="match status" value="1"/>
</dbReference>
<keyword evidence="2" id="KW-0167">Capsid protein</keyword>
<dbReference type="InterPro" id="IPR028098">
    <property type="entry name" value="Glyco_trans_4-like_N"/>
</dbReference>
<dbReference type="EMBL" id="CP042912">
    <property type="protein sequence ID" value="QEG20851.1"/>
    <property type="molecule type" value="Genomic_DNA"/>
</dbReference>
<dbReference type="CDD" id="cd03801">
    <property type="entry name" value="GT4_PimA-like"/>
    <property type="match status" value="1"/>
</dbReference>
<keyword evidence="3" id="KW-1185">Reference proteome</keyword>
<accession>A0A5B9PCL6</accession>
<dbReference type="InterPro" id="IPR050194">
    <property type="entry name" value="Glycosyltransferase_grp1"/>
</dbReference>
<dbReference type="OrthoDB" id="259238at2"/>
<dbReference type="PANTHER" id="PTHR45947">
    <property type="entry name" value="SULFOQUINOVOSYL TRANSFERASE SQD2"/>
    <property type="match status" value="1"/>
</dbReference>
<evidence type="ECO:0000259" key="1">
    <source>
        <dbReference type="Pfam" id="PF13439"/>
    </source>
</evidence>
<dbReference type="RefSeq" id="WP_075085214.1">
    <property type="nucleotide sequence ID" value="NZ_CP042912.1"/>
</dbReference>
<dbReference type="STRING" id="980251.GCA_001642875_02999"/>
<keyword evidence="2" id="KW-0808">Transferase</keyword>
<dbReference type="Pfam" id="PF13439">
    <property type="entry name" value="Glyco_transf_4"/>
    <property type="match status" value="1"/>
</dbReference>